<name>A0A0G0A099_9BACT</name>
<organism evidence="1 2">
    <name type="scientific">Candidatus Woesebacteria bacterium GW2011_GWB1_33_22</name>
    <dbReference type="NCBI Taxonomy" id="1618566"/>
    <lineage>
        <taxon>Bacteria</taxon>
        <taxon>Candidatus Woeseibacteriota</taxon>
    </lineage>
</organism>
<dbReference type="AlphaFoldDB" id="A0A0G0A099"/>
<evidence type="ECO:0000313" key="1">
    <source>
        <dbReference type="EMBL" id="KKP44596.1"/>
    </source>
</evidence>
<sequence length="194" mass="22547">MESLTLSTIIKRLASKNLPLFCLNELGGVLGSNNRQSLYKRIQRLSKSGILQNLMKGKYLFTLKDTNDFTISNFLCYPSYVSLQSALSFHNIITAFSYQITGITIKKSKHLLINEKDYSYSKIDTKLFWGFEKKEDFLIATPEKALLDYVYFASKGLVNLDWDEIDMTNLDKKLLLKWARMYNKTVFQEIKKHI</sequence>
<reference evidence="1 2" key="1">
    <citation type="journal article" date="2015" name="Nature">
        <title>rRNA introns, odd ribosomes, and small enigmatic genomes across a large radiation of phyla.</title>
        <authorList>
            <person name="Brown C.T."/>
            <person name="Hug L.A."/>
            <person name="Thomas B.C."/>
            <person name="Sharon I."/>
            <person name="Castelle C.J."/>
            <person name="Singh A."/>
            <person name="Wilkins M.J."/>
            <person name="Williams K.H."/>
            <person name="Banfield J.F."/>
        </authorList>
    </citation>
    <scope>NUCLEOTIDE SEQUENCE [LARGE SCALE GENOMIC DNA]</scope>
</reference>
<comment type="caution">
    <text evidence="1">The sequence shown here is derived from an EMBL/GenBank/DDBJ whole genome shotgun (WGS) entry which is preliminary data.</text>
</comment>
<accession>A0A0G0A099</accession>
<evidence type="ECO:0000313" key="2">
    <source>
        <dbReference type="Proteomes" id="UP000034778"/>
    </source>
</evidence>
<dbReference type="EMBL" id="LBOW01000007">
    <property type="protein sequence ID" value="KKP44596.1"/>
    <property type="molecule type" value="Genomic_DNA"/>
</dbReference>
<dbReference type="Proteomes" id="UP000034778">
    <property type="component" value="Unassembled WGS sequence"/>
</dbReference>
<evidence type="ECO:0008006" key="3">
    <source>
        <dbReference type="Google" id="ProtNLM"/>
    </source>
</evidence>
<dbReference type="STRING" id="1618566.UR35_C0007G0012"/>
<proteinExistence type="predicted"/>
<protein>
    <recommendedName>
        <fullName evidence="3">Transcriptional regulator</fullName>
    </recommendedName>
</protein>
<gene>
    <name evidence="1" type="ORF">UR35_C0007G0012</name>
</gene>